<dbReference type="CDD" id="cd02440">
    <property type="entry name" value="AdoMet_MTases"/>
    <property type="match status" value="1"/>
</dbReference>
<dbReference type="AlphaFoldDB" id="A0A2M9G1P1"/>
<dbReference type="SUPFAM" id="SSF53335">
    <property type="entry name" value="S-adenosyl-L-methionine-dependent methyltransferases"/>
    <property type="match status" value="1"/>
</dbReference>
<dbReference type="PANTHER" id="PTHR43591:SF110">
    <property type="entry name" value="RHODANESE DOMAIN-CONTAINING PROTEIN"/>
    <property type="match status" value="1"/>
</dbReference>
<dbReference type="PANTHER" id="PTHR43591">
    <property type="entry name" value="METHYLTRANSFERASE"/>
    <property type="match status" value="1"/>
</dbReference>
<protein>
    <submittedName>
        <fullName evidence="2">SAM-dependent methyltransferase</fullName>
    </submittedName>
</protein>
<keyword evidence="2" id="KW-0489">Methyltransferase</keyword>
<proteinExistence type="predicted"/>
<sequence>MKVCTSNKNGAKRIMAAKRYFDRAYEVQNKRETRALYEDWAEVYDQELEEKQYAQPGRCAEVLREMLPDGEARILDVACGTGLSGRALRAHGYAHVEGCDYSPEMLEKAKLSKAYDALFETDLNEPPMDAVDESYDAVTAVGAFSFAHVDPDALEEMIRVLKPGGPLIIGINEKYHDEGRVSAKLESLEAQGKLEVIKKEKGAHLPGADVDGWVIAARKAA</sequence>
<dbReference type="Proteomes" id="UP000229498">
    <property type="component" value="Unassembled WGS sequence"/>
</dbReference>
<keyword evidence="2" id="KW-0808">Transferase</keyword>
<accession>A0A2M9G1P1</accession>
<name>A0A2M9G1P1_9PROT</name>
<dbReference type="InterPro" id="IPR029063">
    <property type="entry name" value="SAM-dependent_MTases_sf"/>
</dbReference>
<dbReference type="EMBL" id="PHIG01000032">
    <property type="protein sequence ID" value="PJK29623.1"/>
    <property type="molecule type" value="Genomic_DNA"/>
</dbReference>
<reference evidence="2 3" key="1">
    <citation type="submission" date="2017-11" db="EMBL/GenBank/DDBJ databases">
        <title>Draft genome sequence of Rhizobiales bacterium SY3-13.</title>
        <authorList>
            <person name="Sun C."/>
        </authorList>
    </citation>
    <scope>NUCLEOTIDE SEQUENCE [LARGE SCALE GENOMIC DNA]</scope>
    <source>
        <strain evidence="2 3">SY3-13</strain>
    </source>
</reference>
<dbReference type="Pfam" id="PF13649">
    <property type="entry name" value="Methyltransf_25"/>
    <property type="match status" value="1"/>
</dbReference>
<dbReference type="GO" id="GO:0008168">
    <property type="term" value="F:methyltransferase activity"/>
    <property type="evidence" value="ECO:0007669"/>
    <property type="project" value="UniProtKB-KW"/>
</dbReference>
<keyword evidence="3" id="KW-1185">Reference proteome</keyword>
<evidence type="ECO:0000259" key="1">
    <source>
        <dbReference type="Pfam" id="PF13649"/>
    </source>
</evidence>
<organism evidence="2 3">
    <name type="scientific">Minwuia thermotolerans</name>
    <dbReference type="NCBI Taxonomy" id="2056226"/>
    <lineage>
        <taxon>Bacteria</taxon>
        <taxon>Pseudomonadati</taxon>
        <taxon>Pseudomonadota</taxon>
        <taxon>Alphaproteobacteria</taxon>
        <taxon>Minwuiales</taxon>
        <taxon>Minwuiaceae</taxon>
        <taxon>Minwuia</taxon>
    </lineage>
</organism>
<comment type="caution">
    <text evidence="2">The sequence shown here is derived from an EMBL/GenBank/DDBJ whole genome shotgun (WGS) entry which is preliminary data.</text>
</comment>
<dbReference type="GO" id="GO:0032259">
    <property type="term" value="P:methylation"/>
    <property type="evidence" value="ECO:0007669"/>
    <property type="project" value="UniProtKB-KW"/>
</dbReference>
<dbReference type="Gene3D" id="3.40.50.150">
    <property type="entry name" value="Vaccinia Virus protein VP39"/>
    <property type="match status" value="1"/>
</dbReference>
<evidence type="ECO:0000313" key="2">
    <source>
        <dbReference type="EMBL" id="PJK29623.1"/>
    </source>
</evidence>
<evidence type="ECO:0000313" key="3">
    <source>
        <dbReference type="Proteomes" id="UP000229498"/>
    </source>
</evidence>
<feature type="domain" description="Methyltransferase" evidence="1">
    <location>
        <begin position="74"/>
        <end position="165"/>
    </location>
</feature>
<dbReference type="InterPro" id="IPR041698">
    <property type="entry name" value="Methyltransf_25"/>
</dbReference>
<gene>
    <name evidence="2" type="ORF">CVT23_11250</name>
</gene>